<keyword evidence="7" id="KW-0067">ATP-binding</keyword>
<evidence type="ECO:0000256" key="5">
    <source>
        <dbReference type="ARBA" id="ARBA00022741"/>
    </source>
</evidence>
<evidence type="ECO:0000259" key="9">
    <source>
        <dbReference type="PROSITE" id="PS50109"/>
    </source>
</evidence>
<evidence type="ECO:0000313" key="11">
    <source>
        <dbReference type="Proteomes" id="UP001597511"/>
    </source>
</evidence>
<dbReference type="PANTHER" id="PTHR43065">
    <property type="entry name" value="SENSOR HISTIDINE KINASE"/>
    <property type="match status" value="1"/>
</dbReference>
<dbReference type="RefSeq" id="WP_386103577.1">
    <property type="nucleotide sequence ID" value="NZ_JBHUOZ010000003.1"/>
</dbReference>
<comment type="caution">
    <text evidence="10">The sequence shown here is derived from an EMBL/GenBank/DDBJ whole genome shotgun (WGS) entry which is preliminary data.</text>
</comment>
<evidence type="ECO:0000256" key="2">
    <source>
        <dbReference type="ARBA" id="ARBA00012438"/>
    </source>
</evidence>
<keyword evidence="4" id="KW-0808">Transferase</keyword>
<dbReference type="PRINTS" id="PR00344">
    <property type="entry name" value="BCTRLSENSOR"/>
</dbReference>
<keyword evidence="6 10" id="KW-0418">Kinase</keyword>
<evidence type="ECO:0000256" key="4">
    <source>
        <dbReference type="ARBA" id="ARBA00022679"/>
    </source>
</evidence>
<dbReference type="SUPFAM" id="SSF55874">
    <property type="entry name" value="ATPase domain of HSP90 chaperone/DNA topoisomerase II/histidine kinase"/>
    <property type="match status" value="1"/>
</dbReference>
<dbReference type="Pfam" id="PF02518">
    <property type="entry name" value="HATPase_c"/>
    <property type="match status" value="1"/>
</dbReference>
<evidence type="ECO:0000256" key="3">
    <source>
        <dbReference type="ARBA" id="ARBA00022553"/>
    </source>
</evidence>
<dbReference type="GO" id="GO:0016301">
    <property type="term" value="F:kinase activity"/>
    <property type="evidence" value="ECO:0007669"/>
    <property type="project" value="UniProtKB-KW"/>
</dbReference>
<organism evidence="10 11">
    <name type="scientific">Terrimonas rubra</name>
    <dbReference type="NCBI Taxonomy" id="1035890"/>
    <lineage>
        <taxon>Bacteria</taxon>
        <taxon>Pseudomonadati</taxon>
        <taxon>Bacteroidota</taxon>
        <taxon>Chitinophagia</taxon>
        <taxon>Chitinophagales</taxon>
        <taxon>Chitinophagaceae</taxon>
        <taxon>Terrimonas</taxon>
    </lineage>
</organism>
<keyword evidence="3" id="KW-0597">Phosphoprotein</keyword>
<keyword evidence="8" id="KW-0902">Two-component regulatory system</keyword>
<name>A0ABW6A687_9BACT</name>
<dbReference type="EMBL" id="JBHUOZ010000003">
    <property type="protein sequence ID" value="MFD2920664.1"/>
    <property type="molecule type" value="Genomic_DNA"/>
</dbReference>
<evidence type="ECO:0000256" key="1">
    <source>
        <dbReference type="ARBA" id="ARBA00000085"/>
    </source>
</evidence>
<sequence length="112" mass="12537">MIAKISGPLFDWVIENLLKNALDAMEGRGQISVNMQEQKDKIVIDVKDSGKGISKQHLDKIFNPGFTTKKRGWGLGLSLCKRIIKQYHKGELFVLASEPGRGTTFRIVLPLN</sequence>
<protein>
    <recommendedName>
        <fullName evidence="2">histidine kinase</fullName>
        <ecNumber evidence="2">2.7.13.3</ecNumber>
    </recommendedName>
</protein>
<reference evidence="11" key="1">
    <citation type="journal article" date="2019" name="Int. J. Syst. Evol. Microbiol.">
        <title>The Global Catalogue of Microorganisms (GCM) 10K type strain sequencing project: providing services to taxonomists for standard genome sequencing and annotation.</title>
        <authorList>
            <consortium name="The Broad Institute Genomics Platform"/>
            <consortium name="The Broad Institute Genome Sequencing Center for Infectious Disease"/>
            <person name="Wu L."/>
            <person name="Ma J."/>
        </authorList>
    </citation>
    <scope>NUCLEOTIDE SEQUENCE [LARGE SCALE GENOMIC DNA]</scope>
    <source>
        <strain evidence="11">KCTC 23299</strain>
    </source>
</reference>
<dbReference type="EC" id="2.7.13.3" evidence="2"/>
<dbReference type="PANTHER" id="PTHR43065:SF10">
    <property type="entry name" value="PEROXIDE STRESS-ACTIVATED HISTIDINE KINASE MAK3"/>
    <property type="match status" value="1"/>
</dbReference>
<dbReference type="Gene3D" id="3.30.565.10">
    <property type="entry name" value="Histidine kinase-like ATPase, C-terminal domain"/>
    <property type="match status" value="1"/>
</dbReference>
<dbReference type="InterPro" id="IPR003594">
    <property type="entry name" value="HATPase_dom"/>
</dbReference>
<dbReference type="InterPro" id="IPR004358">
    <property type="entry name" value="Sig_transdc_His_kin-like_C"/>
</dbReference>
<proteinExistence type="predicted"/>
<comment type="catalytic activity">
    <reaction evidence="1">
        <text>ATP + protein L-histidine = ADP + protein N-phospho-L-histidine.</text>
        <dbReference type="EC" id="2.7.13.3"/>
    </reaction>
</comment>
<accession>A0ABW6A687</accession>
<evidence type="ECO:0000256" key="7">
    <source>
        <dbReference type="ARBA" id="ARBA00022840"/>
    </source>
</evidence>
<dbReference type="SMART" id="SM00387">
    <property type="entry name" value="HATPase_c"/>
    <property type="match status" value="1"/>
</dbReference>
<gene>
    <name evidence="10" type="ORF">ACFS6H_13145</name>
</gene>
<evidence type="ECO:0000256" key="8">
    <source>
        <dbReference type="ARBA" id="ARBA00023012"/>
    </source>
</evidence>
<evidence type="ECO:0000313" key="10">
    <source>
        <dbReference type="EMBL" id="MFD2920664.1"/>
    </source>
</evidence>
<dbReference type="Proteomes" id="UP001597511">
    <property type="component" value="Unassembled WGS sequence"/>
</dbReference>
<dbReference type="PROSITE" id="PS50109">
    <property type="entry name" value="HIS_KIN"/>
    <property type="match status" value="1"/>
</dbReference>
<keyword evidence="11" id="KW-1185">Reference proteome</keyword>
<evidence type="ECO:0000256" key="6">
    <source>
        <dbReference type="ARBA" id="ARBA00022777"/>
    </source>
</evidence>
<dbReference type="InterPro" id="IPR005467">
    <property type="entry name" value="His_kinase_dom"/>
</dbReference>
<keyword evidence="5" id="KW-0547">Nucleotide-binding</keyword>
<dbReference type="InterPro" id="IPR036890">
    <property type="entry name" value="HATPase_C_sf"/>
</dbReference>
<feature type="domain" description="Histidine kinase" evidence="9">
    <location>
        <begin position="13"/>
        <end position="112"/>
    </location>
</feature>